<gene>
    <name evidence="1" type="ORF">HW555_007282</name>
</gene>
<protein>
    <submittedName>
        <fullName evidence="1">Uncharacterized protein</fullName>
    </submittedName>
</protein>
<organism evidence="1 2">
    <name type="scientific">Spodoptera exigua</name>
    <name type="common">Beet armyworm</name>
    <name type="synonym">Noctua fulgens</name>
    <dbReference type="NCBI Taxonomy" id="7107"/>
    <lineage>
        <taxon>Eukaryota</taxon>
        <taxon>Metazoa</taxon>
        <taxon>Ecdysozoa</taxon>
        <taxon>Arthropoda</taxon>
        <taxon>Hexapoda</taxon>
        <taxon>Insecta</taxon>
        <taxon>Pterygota</taxon>
        <taxon>Neoptera</taxon>
        <taxon>Endopterygota</taxon>
        <taxon>Lepidoptera</taxon>
        <taxon>Glossata</taxon>
        <taxon>Ditrysia</taxon>
        <taxon>Noctuoidea</taxon>
        <taxon>Noctuidae</taxon>
        <taxon>Amphipyrinae</taxon>
        <taxon>Spodoptera</taxon>
    </lineage>
</organism>
<evidence type="ECO:0000313" key="2">
    <source>
        <dbReference type="Proteomes" id="UP000648187"/>
    </source>
</evidence>
<dbReference type="AlphaFoldDB" id="A0A835GGF4"/>
<keyword evidence="2" id="KW-1185">Reference proteome</keyword>
<dbReference type="EMBL" id="JACKWZ010000120">
    <property type="protein sequence ID" value="KAF9415015.1"/>
    <property type="molecule type" value="Genomic_DNA"/>
</dbReference>
<proteinExistence type="predicted"/>
<name>A0A835GGF4_SPOEX</name>
<reference evidence="1" key="1">
    <citation type="submission" date="2020-08" db="EMBL/GenBank/DDBJ databases">
        <title>Spodoptera exigua strain:BAW_Kor-Di-RS1 Genome sequencing and assembly.</title>
        <authorList>
            <person name="Kim J."/>
            <person name="Nam H.Y."/>
            <person name="Kwon M."/>
            <person name="Choi J.H."/>
            <person name="Cho S.R."/>
            <person name="Kim G.-H."/>
        </authorList>
    </citation>
    <scope>NUCLEOTIDE SEQUENCE</scope>
    <source>
        <strain evidence="1">BAW_Kor-Di-RS1</strain>
        <tissue evidence="1">Whole-body</tissue>
    </source>
</reference>
<comment type="caution">
    <text evidence="1">The sequence shown here is derived from an EMBL/GenBank/DDBJ whole genome shotgun (WGS) entry which is preliminary data.</text>
</comment>
<sequence length="141" mass="15542">MEPGATWHHPSVGNAFKAKLTLYGGVYRRTLLFNIHFKVPKRQYRWRYGYKNKDTLELGQSQKIPFVVGRTRLLLRIFFVRFEDVVGSSPCSALVSVGSAGNAVLFAARCAAAALTSDTIWVGVKRPALSGGVHVSLASLF</sequence>
<dbReference type="Proteomes" id="UP000648187">
    <property type="component" value="Unassembled WGS sequence"/>
</dbReference>
<accession>A0A835GGF4</accession>
<evidence type="ECO:0000313" key="1">
    <source>
        <dbReference type="EMBL" id="KAF9415015.1"/>
    </source>
</evidence>